<evidence type="ECO:0000259" key="2">
    <source>
        <dbReference type="Pfam" id="PF17668"/>
    </source>
</evidence>
<name>A0A0R1R045_9LACO</name>
<organism evidence="3 4">
    <name type="scientific">Lacticaseibacillus manihotivorans DSM 13343 = JCM 12514</name>
    <dbReference type="NCBI Taxonomy" id="1423769"/>
    <lineage>
        <taxon>Bacteria</taxon>
        <taxon>Bacillati</taxon>
        <taxon>Bacillota</taxon>
        <taxon>Bacilli</taxon>
        <taxon>Lactobacillales</taxon>
        <taxon>Lactobacillaceae</taxon>
        <taxon>Lacticaseibacillus</taxon>
    </lineage>
</organism>
<dbReference type="EMBL" id="AZEU01000097">
    <property type="protein sequence ID" value="KRL47570.1"/>
    <property type="molecule type" value="Genomic_DNA"/>
</dbReference>
<evidence type="ECO:0000313" key="3">
    <source>
        <dbReference type="EMBL" id="KRL47570.1"/>
    </source>
</evidence>
<dbReference type="InterPro" id="IPR016181">
    <property type="entry name" value="Acyl_CoA_acyltransferase"/>
</dbReference>
<proteinExistence type="predicted"/>
<dbReference type="AlphaFoldDB" id="A0A0R1R045"/>
<dbReference type="InterPro" id="IPR041380">
    <property type="entry name" value="Acetyltransf_17"/>
</dbReference>
<dbReference type="SUPFAM" id="SSF55718">
    <property type="entry name" value="SCP-like"/>
    <property type="match status" value="1"/>
</dbReference>
<dbReference type="Pfam" id="PF17668">
    <property type="entry name" value="Acetyltransf_17"/>
    <property type="match status" value="1"/>
</dbReference>
<gene>
    <name evidence="3" type="ORF">FD01_GL000233</name>
</gene>
<evidence type="ECO:0000313" key="4">
    <source>
        <dbReference type="Proteomes" id="UP000051790"/>
    </source>
</evidence>
<dbReference type="Proteomes" id="UP000051790">
    <property type="component" value="Unassembled WGS sequence"/>
</dbReference>
<dbReference type="PANTHER" id="PTHR37817">
    <property type="entry name" value="N-ACETYLTRANSFERASE EIS"/>
    <property type="match status" value="1"/>
</dbReference>
<evidence type="ECO:0000259" key="1">
    <source>
        <dbReference type="Pfam" id="PF13530"/>
    </source>
</evidence>
<dbReference type="GO" id="GO:0030649">
    <property type="term" value="P:aminoglycoside antibiotic catabolic process"/>
    <property type="evidence" value="ECO:0007669"/>
    <property type="project" value="TreeGrafter"/>
</dbReference>
<dbReference type="Gene3D" id="3.40.630.30">
    <property type="match status" value="2"/>
</dbReference>
<dbReference type="PANTHER" id="PTHR37817:SF1">
    <property type="entry name" value="N-ACETYLTRANSFERASE EIS"/>
    <property type="match status" value="1"/>
</dbReference>
<dbReference type="Gene3D" id="3.30.1050.10">
    <property type="entry name" value="SCP2 sterol-binding domain"/>
    <property type="match status" value="1"/>
</dbReference>
<feature type="domain" description="Eis-like acetyltransferase" evidence="2">
    <location>
        <begin position="175"/>
        <end position="280"/>
    </location>
</feature>
<dbReference type="PATRIC" id="fig|1423769.4.peg.253"/>
<sequence length="388" mass="43356">MTVQLLQAAQEAEFYALARYAFNKPQSPNRDAAFASLYAHSDVWGIGEPLQSGLLSTNFAVDFAGVNYKMSGIGYVASYPEAGGNGGITAIMHEAFAKMRENGETLSYLAPFSATFYRRFGYEGAFDQVTHELNASDFPKVPRPNAALSVKRMRFAAAIPAMQEVYDRNKVSTRGGLLRANWWWLNLADHYPKREVAVAMMGDRATGYVVYERAGDTFILHELMHDDLDALIALGRFVGAHRSAFAKFVYTTGNPESLHDLFPEPLVLKSSTAAYMMARIVDLKDFMQRYPYQVSDLAPVILQVNDDFIPENNGLWELSINDGQVSFEAVKKGEPAVILSEQQLVKATFGVRRLRELYNLGLVDGDAYTIGVLSDIFIPHQTQLYDYF</sequence>
<comment type="caution">
    <text evidence="3">The sequence shown here is derived from an EMBL/GenBank/DDBJ whole genome shotgun (WGS) entry which is preliminary data.</text>
</comment>
<dbReference type="OrthoDB" id="9768284at2"/>
<keyword evidence="4" id="KW-1185">Reference proteome</keyword>
<reference evidence="3 4" key="1">
    <citation type="journal article" date="2015" name="Genome Announc.">
        <title>Expanding the biotechnology potential of lactobacilli through comparative genomics of 213 strains and associated genera.</title>
        <authorList>
            <person name="Sun Z."/>
            <person name="Harris H.M."/>
            <person name="McCann A."/>
            <person name="Guo C."/>
            <person name="Argimon S."/>
            <person name="Zhang W."/>
            <person name="Yang X."/>
            <person name="Jeffery I.B."/>
            <person name="Cooney J.C."/>
            <person name="Kagawa T.F."/>
            <person name="Liu W."/>
            <person name="Song Y."/>
            <person name="Salvetti E."/>
            <person name="Wrobel A."/>
            <person name="Rasinkangas P."/>
            <person name="Parkhill J."/>
            <person name="Rea M.C."/>
            <person name="O'Sullivan O."/>
            <person name="Ritari J."/>
            <person name="Douillard F.P."/>
            <person name="Paul Ross R."/>
            <person name="Yang R."/>
            <person name="Briner A.E."/>
            <person name="Felis G.E."/>
            <person name="de Vos W.M."/>
            <person name="Barrangou R."/>
            <person name="Klaenhammer T.R."/>
            <person name="Caufield P.W."/>
            <person name="Cui Y."/>
            <person name="Zhang H."/>
            <person name="O'Toole P.W."/>
        </authorList>
    </citation>
    <scope>NUCLEOTIDE SEQUENCE [LARGE SCALE GENOMIC DNA]</scope>
    <source>
        <strain evidence="3 4">DSM 13343</strain>
    </source>
</reference>
<dbReference type="Pfam" id="PF13527">
    <property type="entry name" value="Acetyltransf_9"/>
    <property type="match status" value="1"/>
</dbReference>
<dbReference type="RefSeq" id="WP_056962901.1">
    <property type="nucleotide sequence ID" value="NZ_AZEU01000097.1"/>
</dbReference>
<dbReference type="Pfam" id="PF13530">
    <property type="entry name" value="SCP2_2"/>
    <property type="match status" value="1"/>
</dbReference>
<dbReference type="InterPro" id="IPR025559">
    <property type="entry name" value="Eis_dom"/>
</dbReference>
<dbReference type="InterPro" id="IPR036527">
    <property type="entry name" value="SCP2_sterol-bd_dom_sf"/>
</dbReference>
<feature type="domain" description="Enhanced intracellular survival protein" evidence="1">
    <location>
        <begin position="284"/>
        <end position="381"/>
    </location>
</feature>
<dbReference type="SUPFAM" id="SSF55729">
    <property type="entry name" value="Acyl-CoA N-acyltransferases (Nat)"/>
    <property type="match status" value="1"/>
</dbReference>
<dbReference type="InterPro" id="IPR051554">
    <property type="entry name" value="Acetyltransferase_Eis"/>
</dbReference>
<accession>A0A0R1R045</accession>
<protein>
    <submittedName>
        <fullName evidence="3">GNAT family acetyltraansferase</fullName>
    </submittedName>
</protein>
<dbReference type="GO" id="GO:0034069">
    <property type="term" value="F:aminoglycoside N-acetyltransferase activity"/>
    <property type="evidence" value="ECO:0007669"/>
    <property type="project" value="TreeGrafter"/>
</dbReference>